<dbReference type="GO" id="GO:0005525">
    <property type="term" value="F:GTP binding"/>
    <property type="evidence" value="ECO:0007669"/>
    <property type="project" value="UniProtKB-KW"/>
</dbReference>
<dbReference type="Pfam" id="PF04548">
    <property type="entry name" value="AIG1"/>
    <property type="match status" value="3"/>
</dbReference>
<evidence type="ECO:0000256" key="4">
    <source>
        <dbReference type="SAM" id="Coils"/>
    </source>
</evidence>
<sequence length="935" mass="109474">MSAATFVCDPRIVVLGKSQHEKMTICNLMTRREDFSFQNTKRTFTYQGEWRKNPFTLIKTGDVLSQSMEKAQHDIKMFVASCPPGPNVLLLLVNPSDFTEADRHKVRSVISLFGQNAFNYAIVITTQNTEENSYSVNQLVRECGQRNLRINLDQRNISNNDLQNLMAQIENLVRGNRGQHLTFAEETDPRDAPGSIKPCLNLVLCGRHAARKTETVRAILRESLGASGRYRMSKNQGEVCGRQVSILELPPLYRKPKEAAKKEAYDRVSLCEPEGVHAFMFVLPLQGPTEEDKKELETIRDIFSSRVNGFTMILFTIEAKITDAVLRFLQANRDIQDLIQSCRGHVIFNINDPQQVPEVVQSVENMRPVGSMGFTKDMFAKPTVRRRTTFMDPASSTIPFRRISPLDWKEQRREPLRMVLIGKTGCGKSATGNTILGKECFTSKVCQQSVTRLCQKETGEIDGRPVVVVDTPGLFDTTLSDDKVKEELGKCISLLAPGPHVFLLVLQIGRFTQEERRTVEVIKDFFGKKAEDFIIIIFTRGDDLRKQTFESYIEDGDDFVRKLITECGQRYQIFNNNDSNRSQVSELLKKAEEMIKRNGGAHYTSEMFEMAEAAIQKEIEKILKRKNEEIQKQKEDFETELKEQLQGKRTKSAGQMAELEKLTNLVVQKIREKEEIIKKEEERMKWERIKREEMRNKMREEEVKRRERDQNDKLLQTMTLNNGAIANKRIQYRDEWKKETEVWEQERKELWEKQSREEEMRREEEQRRLEKLREEYEQEKEIYEIIKQEDDEIQRHQEEKEWKEAKENFRKQMEEIQKKNYEEARKQAEEFNEFQQKYTRSLSVQLEDTKHKQQQQNKLLIQHLTKNKVHRKSFDMLQKKHQEEMKELKSTLCFHSKEDINKGINELTIIHEGEINEWIQEKVKEGAANQNCNIL</sequence>
<evidence type="ECO:0000313" key="6">
    <source>
        <dbReference type="Ensembl" id="ENSKMAP00000013706.1"/>
    </source>
</evidence>
<evidence type="ECO:0000256" key="3">
    <source>
        <dbReference type="ARBA" id="ARBA00023134"/>
    </source>
</evidence>
<dbReference type="InterPro" id="IPR006703">
    <property type="entry name" value="G_AIG1"/>
</dbReference>
<dbReference type="KEGG" id="kmr:108245859"/>
<proteinExistence type="inferred from homology"/>
<dbReference type="AlphaFoldDB" id="A0A3Q3ABQ9"/>
<dbReference type="GeneTree" id="ENSGT00940000164100"/>
<evidence type="ECO:0000256" key="2">
    <source>
        <dbReference type="ARBA" id="ARBA00022741"/>
    </source>
</evidence>
<reference evidence="6" key="1">
    <citation type="submission" date="2025-08" db="UniProtKB">
        <authorList>
            <consortium name="Ensembl"/>
        </authorList>
    </citation>
    <scope>IDENTIFICATION</scope>
</reference>
<comment type="similarity">
    <text evidence="1">Belongs to the TRAFAC class TrmE-Era-EngA-EngB-Septin-like GTPase superfamily. AIG1/Toc34/Toc159-like paraseptin GTPase family. IAN subfamily.</text>
</comment>
<feature type="domain" description="AIG1-type G" evidence="5">
    <location>
        <begin position="413"/>
        <end position="612"/>
    </location>
</feature>
<keyword evidence="2" id="KW-0547">Nucleotide-binding</keyword>
<dbReference type="PROSITE" id="PS51720">
    <property type="entry name" value="G_AIG1"/>
    <property type="match status" value="1"/>
</dbReference>
<dbReference type="GeneID" id="108245859"/>
<protein>
    <submittedName>
        <fullName evidence="6">Uncharacterized LOC108245859</fullName>
    </submittedName>
</protein>
<evidence type="ECO:0000259" key="5">
    <source>
        <dbReference type="PROSITE" id="PS51720"/>
    </source>
</evidence>
<dbReference type="InterPro" id="IPR045058">
    <property type="entry name" value="GIMA/IAN/Toc"/>
</dbReference>
<feature type="coiled-coil region" evidence="4">
    <location>
        <begin position="748"/>
        <end position="831"/>
    </location>
</feature>
<keyword evidence="3" id="KW-0342">GTP-binding</keyword>
<evidence type="ECO:0000313" key="7">
    <source>
        <dbReference type="Proteomes" id="UP000264800"/>
    </source>
</evidence>
<dbReference type="STRING" id="37003.ENSKMAP00000013706"/>
<dbReference type="FunFam" id="3.40.50.300:FF:000366">
    <property type="entry name" value="GTPase, IMAP family member 2"/>
    <property type="match status" value="1"/>
</dbReference>
<reference evidence="6" key="2">
    <citation type="submission" date="2025-09" db="UniProtKB">
        <authorList>
            <consortium name="Ensembl"/>
        </authorList>
    </citation>
    <scope>IDENTIFICATION</scope>
</reference>
<keyword evidence="7" id="KW-1185">Reference proteome</keyword>
<dbReference type="Ensembl" id="ENSKMAT00000013914.1">
    <property type="protein sequence ID" value="ENSKMAP00000013706.1"/>
    <property type="gene ID" value="ENSKMAG00000010293.1"/>
</dbReference>
<dbReference type="Gene3D" id="3.40.50.300">
    <property type="entry name" value="P-loop containing nucleotide triphosphate hydrolases"/>
    <property type="match status" value="3"/>
</dbReference>
<dbReference type="CDD" id="cd01852">
    <property type="entry name" value="AIG1"/>
    <property type="match status" value="1"/>
</dbReference>
<accession>A0A3Q3ABQ9</accession>
<feature type="coiled-coil region" evidence="4">
    <location>
        <begin position="616"/>
        <end position="711"/>
    </location>
</feature>
<dbReference type="OMA" id="EQCNDFR"/>
<dbReference type="SUPFAM" id="SSF52540">
    <property type="entry name" value="P-loop containing nucleoside triphosphate hydrolases"/>
    <property type="match status" value="2"/>
</dbReference>
<name>A0A3Q3ABQ9_KRYMA</name>
<evidence type="ECO:0000256" key="1">
    <source>
        <dbReference type="ARBA" id="ARBA00008535"/>
    </source>
</evidence>
<dbReference type="RefSeq" id="XP_017288583.1">
    <property type="nucleotide sequence ID" value="XM_017433094.3"/>
</dbReference>
<keyword evidence="4" id="KW-0175">Coiled coil</keyword>
<dbReference type="Proteomes" id="UP000264800">
    <property type="component" value="Unplaced"/>
</dbReference>
<dbReference type="PANTHER" id="PTHR10903:SF170">
    <property type="entry name" value="GTPASE IMAP FAMILY MEMBER 7"/>
    <property type="match status" value="1"/>
</dbReference>
<organism evidence="6 7">
    <name type="scientific">Kryptolebias marmoratus</name>
    <name type="common">Mangrove killifish</name>
    <name type="synonym">Rivulus marmoratus</name>
    <dbReference type="NCBI Taxonomy" id="37003"/>
    <lineage>
        <taxon>Eukaryota</taxon>
        <taxon>Metazoa</taxon>
        <taxon>Chordata</taxon>
        <taxon>Craniata</taxon>
        <taxon>Vertebrata</taxon>
        <taxon>Euteleostomi</taxon>
        <taxon>Actinopterygii</taxon>
        <taxon>Neopterygii</taxon>
        <taxon>Teleostei</taxon>
        <taxon>Neoteleostei</taxon>
        <taxon>Acanthomorphata</taxon>
        <taxon>Ovalentaria</taxon>
        <taxon>Atherinomorphae</taxon>
        <taxon>Cyprinodontiformes</taxon>
        <taxon>Rivulidae</taxon>
        <taxon>Kryptolebias</taxon>
    </lineage>
</organism>
<dbReference type="PANTHER" id="PTHR10903">
    <property type="entry name" value="GTPASE, IMAP FAMILY MEMBER-RELATED"/>
    <property type="match status" value="1"/>
</dbReference>
<dbReference type="InterPro" id="IPR027417">
    <property type="entry name" value="P-loop_NTPase"/>
</dbReference>
<dbReference type="OrthoDB" id="8954335at2759"/>